<dbReference type="InterPro" id="IPR046763">
    <property type="entry name" value="Phage_tube_C"/>
</dbReference>
<gene>
    <name evidence="3" type="ORF">Phi43_12</name>
</gene>
<accession>A0A126HA86</accession>
<evidence type="ECO:0000259" key="1">
    <source>
        <dbReference type="Pfam" id="PF06488"/>
    </source>
</evidence>
<evidence type="ECO:0000259" key="2">
    <source>
        <dbReference type="Pfam" id="PF20608"/>
    </source>
</evidence>
<dbReference type="Pfam" id="PF20608">
    <property type="entry name" value="Phage_tube_C"/>
    <property type="match status" value="1"/>
</dbReference>
<dbReference type="InterPro" id="IPR046764">
    <property type="entry name" value="L_lac_phage_MSP_N"/>
</dbReference>
<dbReference type="Pfam" id="PF06488">
    <property type="entry name" value="L_lac_phage_MSP"/>
    <property type="match status" value="1"/>
</dbReference>
<dbReference type="EMBL" id="KP793110">
    <property type="protein sequence ID" value="ALM63517.1"/>
    <property type="molecule type" value="Genomic_DNA"/>
</dbReference>
<sequence>MKLDYNSREIFFGNEALIVADMTKGSNGKPEFTNHKIVTGLVSVGEMEDQAETNSYPADDVPDHGIKKGATLLQGEMVFIQTDQALKEDFLGQQRTANGLGWSPTGDWKTKCVQYLIKGRKRDKVTGEFIDGYRVVVYPNLRPTAEAKKESETDSVDGVDPIQWTLAVQATDSDIYLNGNKKVPAIEYEIWGEQAKDFAKKMESGLFIMQPDTVLAGAITLVAPVIPNVTTATKGRNDGTIVVPDTLKDSKGGTVKVTSVIRDAHGKVEKNGQLAPGAHTVTFSADGHGDVTAGFSVTDHS</sequence>
<proteinExistence type="predicted"/>
<evidence type="ECO:0000313" key="4">
    <source>
        <dbReference type="Proteomes" id="UP000224622"/>
    </source>
</evidence>
<protein>
    <submittedName>
        <fullName evidence="3">Major tail protein</fullName>
    </submittedName>
</protein>
<reference evidence="3 4" key="1">
    <citation type="journal article" date="2016" name="Sci. Rep.">
        <title>Comparative genomics and functional analysis of the 936 group of lactococcal Siphoviridae phages.</title>
        <authorList>
            <person name="Murphy J."/>
            <person name="Bottacini F."/>
            <person name="Mahony J."/>
            <person name="Kelleher P."/>
            <person name="Neve H."/>
            <person name="Zomer A."/>
            <person name="Nauta A."/>
            <person name="van Sinderen D."/>
        </authorList>
    </citation>
    <scope>NUCLEOTIDE SEQUENCE [LARGE SCALE GENOMIC DNA]</scope>
</reference>
<name>A0A126HA86_9CAUD</name>
<evidence type="ECO:0000313" key="3">
    <source>
        <dbReference type="EMBL" id="ALM63517.1"/>
    </source>
</evidence>
<dbReference type="Proteomes" id="UP000224622">
    <property type="component" value="Segment"/>
</dbReference>
<organism evidence="3 4">
    <name type="scientific">Lactococcus phage 936 group phage Phi43</name>
    <dbReference type="NCBI Taxonomy" id="1636568"/>
    <lineage>
        <taxon>Viruses</taxon>
        <taxon>Duplodnaviria</taxon>
        <taxon>Heunggongvirae</taxon>
        <taxon>Uroviricota</taxon>
        <taxon>Caudoviricetes</taxon>
        <taxon>Skunavirus</taxon>
        <taxon>Skunavirus i0139</taxon>
    </lineage>
</organism>
<feature type="domain" description="Phage tail tube protein C-terminal" evidence="2">
    <location>
        <begin position="220"/>
        <end position="301"/>
    </location>
</feature>
<feature type="domain" description="Phage tail tube protein N-terminal" evidence="1">
    <location>
        <begin position="1"/>
        <end position="217"/>
    </location>
</feature>